<organism evidence="1 2">
    <name type="scientific">Brassica campestris</name>
    <name type="common">Field mustard</name>
    <dbReference type="NCBI Taxonomy" id="3711"/>
    <lineage>
        <taxon>Eukaryota</taxon>
        <taxon>Viridiplantae</taxon>
        <taxon>Streptophyta</taxon>
        <taxon>Embryophyta</taxon>
        <taxon>Tracheophyta</taxon>
        <taxon>Spermatophyta</taxon>
        <taxon>Magnoliopsida</taxon>
        <taxon>eudicotyledons</taxon>
        <taxon>Gunneridae</taxon>
        <taxon>Pentapetalae</taxon>
        <taxon>rosids</taxon>
        <taxon>malvids</taxon>
        <taxon>Brassicales</taxon>
        <taxon>Brassicaceae</taxon>
        <taxon>Brassiceae</taxon>
        <taxon>Brassica</taxon>
    </lineage>
</organism>
<keyword evidence="2" id="KW-1185">Reference proteome</keyword>
<reference evidence="1" key="3">
    <citation type="submission" date="2023-03" db="UniProtKB">
        <authorList>
            <consortium name="EnsemblPlants"/>
        </authorList>
    </citation>
    <scope>IDENTIFICATION</scope>
    <source>
        <strain evidence="1">cv. Chiifu-401-42</strain>
    </source>
</reference>
<accession>M4E574</accession>
<protein>
    <submittedName>
        <fullName evidence="1">Uncharacterized protein</fullName>
    </submittedName>
</protein>
<reference evidence="1 2" key="2">
    <citation type="journal article" date="2018" name="Hortic Res">
        <title>Improved Brassica rapa reference genome by single-molecule sequencing and chromosome conformation capture technologies.</title>
        <authorList>
            <person name="Zhang L."/>
            <person name="Cai X."/>
            <person name="Wu J."/>
            <person name="Liu M."/>
            <person name="Grob S."/>
            <person name="Cheng F."/>
            <person name="Liang J."/>
            <person name="Cai C."/>
            <person name="Liu Z."/>
            <person name="Liu B."/>
            <person name="Wang F."/>
            <person name="Li S."/>
            <person name="Liu F."/>
            <person name="Li X."/>
            <person name="Cheng L."/>
            <person name="Yang W."/>
            <person name="Li M.H."/>
            <person name="Grossniklaus U."/>
            <person name="Zheng H."/>
            <person name="Wang X."/>
        </authorList>
    </citation>
    <scope>NUCLEOTIDE SEQUENCE [LARGE SCALE GENOMIC DNA]</scope>
    <source>
        <strain evidence="1 2">cv. Chiifu-401-42</strain>
    </source>
</reference>
<dbReference type="Gramene" id="Bra023928.1">
    <property type="protein sequence ID" value="Bra023928.1-P"/>
    <property type="gene ID" value="Bra023928"/>
</dbReference>
<dbReference type="AlphaFoldDB" id="M4E574"/>
<dbReference type="STRING" id="51351.M4E574"/>
<name>M4E574_BRACM</name>
<dbReference type="Proteomes" id="UP000011750">
    <property type="component" value="Chromosome A01"/>
</dbReference>
<dbReference type="HOGENOM" id="CLU_1858071_0_0_1"/>
<proteinExistence type="predicted"/>
<sequence length="138" mass="15204">MRTALLLLDQKNFVIYGFIPSARANQLCSDLSNVTATTRVSYGNNKSPVMNGQSGQPTASGGVPGKEMKLMTQICQAGQTKRLSTLMLLGILCLVIVDYVGSYKLLQVSGKVLIAELMLPRLKLRRRWPLSIIHDIRV</sequence>
<reference evidence="1 2" key="1">
    <citation type="journal article" date="2011" name="Nat. Genet.">
        <title>The genome of the mesopolyploid crop species Brassica rapa.</title>
        <authorList>
            <consortium name="Brassica rapa Genome Sequencing Project Consortium"/>
            <person name="Wang X."/>
            <person name="Wang H."/>
            <person name="Wang J."/>
            <person name="Sun R."/>
            <person name="Wu J."/>
            <person name="Liu S."/>
            <person name="Bai Y."/>
            <person name="Mun J.H."/>
            <person name="Bancroft I."/>
            <person name="Cheng F."/>
            <person name="Huang S."/>
            <person name="Li X."/>
            <person name="Hua W."/>
            <person name="Wang J."/>
            <person name="Wang X."/>
            <person name="Freeling M."/>
            <person name="Pires J.C."/>
            <person name="Paterson A.H."/>
            <person name="Chalhoub B."/>
            <person name="Wang B."/>
            <person name="Hayward A."/>
            <person name="Sharpe A.G."/>
            <person name="Park B.S."/>
            <person name="Weisshaar B."/>
            <person name="Liu B."/>
            <person name="Li B."/>
            <person name="Liu B."/>
            <person name="Tong C."/>
            <person name="Song C."/>
            <person name="Duran C."/>
            <person name="Peng C."/>
            <person name="Geng C."/>
            <person name="Koh C."/>
            <person name="Lin C."/>
            <person name="Edwards D."/>
            <person name="Mu D."/>
            <person name="Shen D."/>
            <person name="Soumpourou E."/>
            <person name="Li F."/>
            <person name="Fraser F."/>
            <person name="Conant G."/>
            <person name="Lassalle G."/>
            <person name="King G.J."/>
            <person name="Bonnema G."/>
            <person name="Tang H."/>
            <person name="Wang H."/>
            <person name="Belcram H."/>
            <person name="Zhou H."/>
            <person name="Hirakawa H."/>
            <person name="Abe H."/>
            <person name="Guo H."/>
            <person name="Wang H."/>
            <person name="Jin H."/>
            <person name="Parkin I.A."/>
            <person name="Batley J."/>
            <person name="Kim J.S."/>
            <person name="Just J."/>
            <person name="Li J."/>
            <person name="Xu J."/>
            <person name="Deng J."/>
            <person name="Kim J.A."/>
            <person name="Li J."/>
            <person name="Yu J."/>
            <person name="Meng J."/>
            <person name="Wang J."/>
            <person name="Min J."/>
            <person name="Poulain J."/>
            <person name="Wang J."/>
            <person name="Hatakeyama K."/>
            <person name="Wu K."/>
            <person name="Wang L."/>
            <person name="Fang L."/>
            <person name="Trick M."/>
            <person name="Links M.G."/>
            <person name="Zhao M."/>
            <person name="Jin M."/>
            <person name="Ramchiary N."/>
            <person name="Drou N."/>
            <person name="Berkman P.J."/>
            <person name="Cai Q."/>
            <person name="Huang Q."/>
            <person name="Li R."/>
            <person name="Tabata S."/>
            <person name="Cheng S."/>
            <person name="Zhang S."/>
            <person name="Zhang S."/>
            <person name="Huang S."/>
            <person name="Sato S."/>
            <person name="Sun S."/>
            <person name="Kwon S.J."/>
            <person name="Choi S.R."/>
            <person name="Lee T.H."/>
            <person name="Fan W."/>
            <person name="Zhao X."/>
            <person name="Tan X."/>
            <person name="Xu X."/>
            <person name="Wang Y."/>
            <person name="Qiu Y."/>
            <person name="Yin Y."/>
            <person name="Li Y."/>
            <person name="Du Y."/>
            <person name="Liao Y."/>
            <person name="Lim Y."/>
            <person name="Narusaka Y."/>
            <person name="Wang Y."/>
            <person name="Wang Z."/>
            <person name="Li Z."/>
            <person name="Wang Z."/>
            <person name="Xiong Z."/>
            <person name="Zhang Z."/>
        </authorList>
    </citation>
    <scope>NUCLEOTIDE SEQUENCE [LARGE SCALE GENOMIC DNA]</scope>
    <source>
        <strain evidence="1 2">cv. Chiifu-401-42</strain>
    </source>
</reference>
<evidence type="ECO:0000313" key="2">
    <source>
        <dbReference type="Proteomes" id="UP000011750"/>
    </source>
</evidence>
<dbReference type="EnsemblPlants" id="Bra023928.1">
    <property type="protein sequence ID" value="Bra023928.1-P"/>
    <property type="gene ID" value="Bra023928"/>
</dbReference>
<dbReference type="InParanoid" id="M4E574"/>
<evidence type="ECO:0000313" key="1">
    <source>
        <dbReference type="EnsemblPlants" id="Bra023928.1-P"/>
    </source>
</evidence>